<sequence>MAINRTDPPLAADELTSLLAFLDYHRDTLRLKADGLDAEQLNRTLAPSTLTLGGLLKHLSLVESNWLGVILLGRAEAEPWASVDWDADVDWDFHSAVDDTPESLRTLFDETVAESGRIIEEVVASDGPAALDRLSVVSSRKEGRQFSLRWILLHLIEEYARHNGHADLLRESIDGQTGE</sequence>
<dbReference type="eggNOG" id="COG2318">
    <property type="taxonomic scope" value="Bacteria"/>
</dbReference>
<dbReference type="Proteomes" id="UP000019489">
    <property type="component" value="Unassembled WGS sequence"/>
</dbReference>
<dbReference type="Pfam" id="PF04978">
    <property type="entry name" value="MST"/>
    <property type="match status" value="1"/>
</dbReference>
<proteinExistence type="predicted"/>
<name>W9GDJ4_9MICO</name>
<reference evidence="1 2" key="1">
    <citation type="submission" date="2013-08" db="EMBL/GenBank/DDBJ databases">
        <title>Intrasporangium oryzae NRRL B-24470.</title>
        <authorList>
            <person name="Liu H."/>
            <person name="Wang G."/>
        </authorList>
    </citation>
    <scope>NUCLEOTIDE SEQUENCE [LARGE SCALE GENOMIC DNA]</scope>
    <source>
        <strain evidence="1 2">NRRL B-24470</strain>
    </source>
</reference>
<organism evidence="1 2">
    <name type="scientific">Intrasporangium oryzae NRRL B-24470</name>
    <dbReference type="NCBI Taxonomy" id="1386089"/>
    <lineage>
        <taxon>Bacteria</taxon>
        <taxon>Bacillati</taxon>
        <taxon>Actinomycetota</taxon>
        <taxon>Actinomycetes</taxon>
        <taxon>Micrococcales</taxon>
        <taxon>Intrasporangiaceae</taxon>
        <taxon>Intrasporangium</taxon>
    </lineage>
</organism>
<dbReference type="InterPro" id="IPR007061">
    <property type="entry name" value="MST-like"/>
</dbReference>
<dbReference type="STRING" id="1386089.N865_18875"/>
<comment type="caution">
    <text evidence="1">The sequence shown here is derived from an EMBL/GenBank/DDBJ whole genome shotgun (WGS) entry which is preliminary data.</text>
</comment>
<gene>
    <name evidence="1" type="ORF">N865_18875</name>
</gene>
<dbReference type="Gene3D" id="1.20.120.450">
    <property type="entry name" value="dinb family like domain"/>
    <property type="match status" value="1"/>
</dbReference>
<dbReference type="AlphaFoldDB" id="W9GDJ4"/>
<dbReference type="OrthoDB" id="4548523at2"/>
<dbReference type="InterPro" id="IPR034660">
    <property type="entry name" value="DinB/YfiT-like"/>
</dbReference>
<dbReference type="EMBL" id="AWSA01000003">
    <property type="protein sequence ID" value="EWT03287.1"/>
    <property type="molecule type" value="Genomic_DNA"/>
</dbReference>
<protein>
    <submittedName>
        <fullName evidence="1">Mini-circle protein</fullName>
    </submittedName>
</protein>
<accession>W9GDJ4</accession>
<keyword evidence="2" id="KW-1185">Reference proteome</keyword>
<evidence type="ECO:0000313" key="1">
    <source>
        <dbReference type="EMBL" id="EWT03287.1"/>
    </source>
</evidence>
<dbReference type="RefSeq" id="WP_034800938.1">
    <property type="nucleotide sequence ID" value="NZ_AWSA01000003.1"/>
</dbReference>
<dbReference type="SUPFAM" id="SSF109854">
    <property type="entry name" value="DinB/YfiT-like putative metalloenzymes"/>
    <property type="match status" value="1"/>
</dbReference>
<evidence type="ECO:0000313" key="2">
    <source>
        <dbReference type="Proteomes" id="UP000019489"/>
    </source>
</evidence>